<evidence type="ECO:0000256" key="1">
    <source>
        <dbReference type="ARBA" id="ARBA00022729"/>
    </source>
</evidence>
<dbReference type="EMBL" id="JACCFS010000001">
    <property type="protein sequence ID" value="NYJ34221.1"/>
    <property type="molecule type" value="Genomic_DNA"/>
</dbReference>
<dbReference type="PANTHER" id="PTHR34823">
    <property type="entry name" value="GLCNAC-BINDING PROTEIN A"/>
    <property type="match status" value="1"/>
</dbReference>
<keyword evidence="3" id="KW-0472">Membrane</keyword>
<dbReference type="Gene3D" id="2.70.50.50">
    <property type="entry name" value="chitin-binding protein cbp21"/>
    <property type="match status" value="1"/>
</dbReference>
<keyword evidence="1 4" id="KW-0732">Signal</keyword>
<feature type="region of interest" description="Disordered" evidence="2">
    <location>
        <begin position="215"/>
        <end position="305"/>
    </location>
</feature>
<feature type="transmembrane region" description="Helical" evidence="3">
    <location>
        <begin position="313"/>
        <end position="335"/>
    </location>
</feature>
<dbReference type="SUPFAM" id="SSF81296">
    <property type="entry name" value="E set domains"/>
    <property type="match status" value="1"/>
</dbReference>
<dbReference type="Pfam" id="PF03067">
    <property type="entry name" value="LPMO_10"/>
    <property type="match status" value="1"/>
</dbReference>
<dbReference type="InterPro" id="IPR051024">
    <property type="entry name" value="GlcNAc_Chitin_IntDeg"/>
</dbReference>
<feature type="domain" description="Chitin-binding type-4" evidence="5">
    <location>
        <begin position="31"/>
        <end position="207"/>
    </location>
</feature>
<dbReference type="Proteomes" id="UP000572051">
    <property type="component" value="Unassembled WGS sequence"/>
</dbReference>
<dbReference type="InterPro" id="IPR004302">
    <property type="entry name" value="Cellulose/chitin-bd_N"/>
</dbReference>
<reference evidence="6 7" key="1">
    <citation type="submission" date="2020-07" db="EMBL/GenBank/DDBJ databases">
        <title>Sequencing the genomes of 1000 actinobacteria strains.</title>
        <authorList>
            <person name="Klenk H.-P."/>
        </authorList>
    </citation>
    <scope>NUCLEOTIDE SEQUENCE [LARGE SCALE GENOMIC DNA]</scope>
    <source>
        <strain evidence="6 7">DSM 44442</strain>
    </source>
</reference>
<feature type="compositionally biased region" description="Low complexity" evidence="2">
    <location>
        <begin position="215"/>
        <end position="224"/>
    </location>
</feature>
<accession>A0A7Z0EME5</accession>
<dbReference type="RefSeq" id="WP_179822760.1">
    <property type="nucleotide sequence ID" value="NZ_JACCFS010000001.1"/>
</dbReference>
<feature type="compositionally biased region" description="Basic and acidic residues" evidence="2">
    <location>
        <begin position="231"/>
        <end position="244"/>
    </location>
</feature>
<comment type="caution">
    <text evidence="6">The sequence shown here is derived from an EMBL/GenBank/DDBJ whole genome shotgun (WGS) entry which is preliminary data.</text>
</comment>
<feature type="chain" id="PRO_5039658822" evidence="4">
    <location>
        <begin position="22"/>
        <end position="346"/>
    </location>
</feature>
<dbReference type="InterPro" id="IPR014756">
    <property type="entry name" value="Ig_E-set"/>
</dbReference>
<evidence type="ECO:0000259" key="5">
    <source>
        <dbReference type="Pfam" id="PF03067"/>
    </source>
</evidence>
<protein>
    <submittedName>
        <fullName evidence="6">Chitin-binding protein</fullName>
    </submittedName>
</protein>
<evidence type="ECO:0000256" key="2">
    <source>
        <dbReference type="SAM" id="MobiDB-lite"/>
    </source>
</evidence>
<proteinExistence type="predicted"/>
<keyword evidence="3" id="KW-1133">Transmembrane helix</keyword>
<evidence type="ECO:0000256" key="3">
    <source>
        <dbReference type="SAM" id="Phobius"/>
    </source>
</evidence>
<dbReference type="NCBIfam" id="TIGR01167">
    <property type="entry name" value="LPXTG_anchor"/>
    <property type="match status" value="1"/>
</dbReference>
<dbReference type="AlphaFoldDB" id="A0A7Z0EME5"/>
<evidence type="ECO:0000256" key="4">
    <source>
        <dbReference type="SAM" id="SignalP"/>
    </source>
</evidence>
<keyword evidence="7" id="KW-1185">Reference proteome</keyword>
<organism evidence="6 7">
    <name type="scientific">Nocardiopsis aegyptia</name>
    <dbReference type="NCBI Taxonomy" id="220378"/>
    <lineage>
        <taxon>Bacteria</taxon>
        <taxon>Bacillati</taxon>
        <taxon>Actinomycetota</taxon>
        <taxon>Actinomycetes</taxon>
        <taxon>Streptosporangiales</taxon>
        <taxon>Nocardiopsidaceae</taxon>
        <taxon>Nocardiopsis</taxon>
    </lineage>
</organism>
<feature type="compositionally biased region" description="Low complexity" evidence="2">
    <location>
        <begin position="253"/>
        <end position="266"/>
    </location>
</feature>
<evidence type="ECO:0000313" key="6">
    <source>
        <dbReference type="EMBL" id="NYJ34221.1"/>
    </source>
</evidence>
<dbReference type="CDD" id="cd21177">
    <property type="entry name" value="LPMO_AA10"/>
    <property type="match status" value="1"/>
</dbReference>
<feature type="signal peptide" evidence="4">
    <location>
        <begin position="1"/>
        <end position="21"/>
    </location>
</feature>
<sequence length="346" mass="35712">MRFGRVLRSAAVLTAAPVAIAGLAAAPAGAHGTLGSPISRIAACFEEGPENPRSEVCRRLVAENGTQPLYDWNEVNIANAAGRHQEIIPDGELCSAGRDKYSGLNNPGEWRSTEMPSGGEFTFEYSVTAPHRGAIEYYVTTDDWDPATPLTWAELEPEPFAVHQDPVAENGTYSITADLPRKSGQHLIYTIWQRSDSPEAFYTCSDVTFGADGAAPATEAAGDGFEAPASEEGHGADHADHTVEDAAEDAADETGSAGAETGTGAEEGTDGAETDTAVGADTAEEELDASPAAAHSDHGGGQAEAALPRTGSAVTGLFAAAIVLMASGAGAIHLARRRRGPAGPTV</sequence>
<dbReference type="PANTHER" id="PTHR34823:SF1">
    <property type="entry name" value="CHITIN-BINDING TYPE-4 DOMAIN-CONTAINING PROTEIN"/>
    <property type="match status" value="1"/>
</dbReference>
<name>A0A7Z0EME5_9ACTN</name>
<evidence type="ECO:0000313" key="7">
    <source>
        <dbReference type="Proteomes" id="UP000572051"/>
    </source>
</evidence>
<gene>
    <name evidence="6" type="ORF">HNR10_002102</name>
</gene>
<keyword evidence="3" id="KW-0812">Transmembrane</keyword>